<dbReference type="SUPFAM" id="SSF50346">
    <property type="entry name" value="PRC-barrel domain"/>
    <property type="match status" value="2"/>
</dbReference>
<accession>A0A223I3F2</accession>
<feature type="domain" description="PRC-barrel" evidence="1">
    <location>
        <begin position="2"/>
        <end position="66"/>
    </location>
</feature>
<reference evidence="2 3" key="1">
    <citation type="submission" date="2016-08" db="EMBL/GenBank/DDBJ databases">
        <title>A novel genetic cassette of butanologenic Thermoanaerobacterium thermosaccharolyticum that directly convert cellulose to butanol.</title>
        <authorList>
            <person name="Li T."/>
            <person name="He J."/>
        </authorList>
    </citation>
    <scope>NUCLEOTIDE SEQUENCE [LARGE SCALE GENOMIC DNA]</scope>
    <source>
        <strain evidence="2 3">TG57</strain>
    </source>
</reference>
<dbReference type="RefSeq" id="WP_094398090.1">
    <property type="nucleotide sequence ID" value="NZ_CP016893.1"/>
</dbReference>
<evidence type="ECO:0000259" key="1">
    <source>
        <dbReference type="Pfam" id="PF05239"/>
    </source>
</evidence>
<organism evidence="2 3">
    <name type="scientific">Thermoanaerobacterium thermosaccharolyticum</name>
    <name type="common">Clostridium thermosaccharolyticum</name>
    <dbReference type="NCBI Taxonomy" id="1517"/>
    <lineage>
        <taxon>Bacteria</taxon>
        <taxon>Bacillati</taxon>
        <taxon>Bacillota</taxon>
        <taxon>Clostridia</taxon>
        <taxon>Thermoanaerobacterales</taxon>
        <taxon>Thermoanaerobacteraceae</taxon>
        <taxon>Thermoanaerobacterium</taxon>
    </lineage>
</organism>
<sequence>MIFVKDIIGMPIISSEDNKIIGSAKNVLYGDLKDKIKGVLIEEGGILKSSKMVENKNIISINKQVYIDNKEAIKDLEVKSINDAENGSNDIINKDVYDNKGNYWGKIYDLILDEKKRIILYAEISKGFSFDLFKGLKIVSIECIEKFDGKIIIKDGATFFTRGGLNNLIKV</sequence>
<evidence type="ECO:0000313" key="3">
    <source>
        <dbReference type="Proteomes" id="UP000214975"/>
    </source>
</evidence>
<dbReference type="InterPro" id="IPR027275">
    <property type="entry name" value="PRC-brl_dom"/>
</dbReference>
<feature type="domain" description="PRC-barrel" evidence="1">
    <location>
        <begin position="87"/>
        <end position="156"/>
    </location>
</feature>
<dbReference type="Gene3D" id="2.30.30.240">
    <property type="entry name" value="PRC-barrel domain"/>
    <property type="match status" value="2"/>
</dbReference>
<proteinExistence type="predicted"/>
<dbReference type="AlphaFoldDB" id="A0A223I3F2"/>
<evidence type="ECO:0000313" key="2">
    <source>
        <dbReference type="EMBL" id="AST59187.1"/>
    </source>
</evidence>
<dbReference type="Proteomes" id="UP000214975">
    <property type="component" value="Chromosome"/>
</dbReference>
<protein>
    <submittedName>
        <fullName evidence="2">Photosystem reaction center subunit H</fullName>
    </submittedName>
</protein>
<name>A0A223I3F2_THETR</name>
<dbReference type="Pfam" id="PF05239">
    <property type="entry name" value="PRC"/>
    <property type="match status" value="2"/>
</dbReference>
<dbReference type="EMBL" id="CP016893">
    <property type="protein sequence ID" value="AST59187.1"/>
    <property type="molecule type" value="Genomic_DNA"/>
</dbReference>
<dbReference type="InterPro" id="IPR011033">
    <property type="entry name" value="PRC_barrel-like_sf"/>
</dbReference>
<gene>
    <name evidence="2" type="ORF">Thert_03471</name>
</gene>